<evidence type="ECO:0000259" key="3">
    <source>
        <dbReference type="PROSITE" id="PS50883"/>
    </source>
</evidence>
<evidence type="ECO:0000259" key="4">
    <source>
        <dbReference type="PROSITE" id="PS50887"/>
    </source>
</evidence>
<dbReference type="InterPro" id="IPR000160">
    <property type="entry name" value="GGDEF_dom"/>
</dbReference>
<dbReference type="InterPro" id="IPR043128">
    <property type="entry name" value="Rev_trsase/Diguanyl_cyclase"/>
</dbReference>
<evidence type="ECO:0000313" key="5">
    <source>
        <dbReference type="EMBL" id="SOD93111.1"/>
    </source>
</evidence>
<dbReference type="SUPFAM" id="SSF55785">
    <property type="entry name" value="PYP-like sensor domain (PAS domain)"/>
    <property type="match status" value="1"/>
</dbReference>
<dbReference type="PROSITE" id="PS50112">
    <property type="entry name" value="PAS"/>
    <property type="match status" value="1"/>
</dbReference>
<dbReference type="InterPro" id="IPR052155">
    <property type="entry name" value="Biofilm_reg_signaling"/>
</dbReference>
<dbReference type="CDD" id="cd01949">
    <property type="entry name" value="GGDEF"/>
    <property type="match status" value="1"/>
</dbReference>
<dbReference type="Gene3D" id="3.30.450.20">
    <property type="entry name" value="PAS domain"/>
    <property type="match status" value="1"/>
</dbReference>
<dbReference type="NCBIfam" id="TIGR00254">
    <property type="entry name" value="GGDEF"/>
    <property type="match status" value="1"/>
</dbReference>
<keyword evidence="1" id="KW-0812">Transmembrane</keyword>
<feature type="domain" description="EAL" evidence="3">
    <location>
        <begin position="616"/>
        <end position="869"/>
    </location>
</feature>
<dbReference type="InterPro" id="IPR000014">
    <property type="entry name" value="PAS"/>
</dbReference>
<feature type="domain" description="GGDEF" evidence="4">
    <location>
        <begin position="477"/>
        <end position="607"/>
    </location>
</feature>
<keyword evidence="1" id="KW-1133">Transmembrane helix</keyword>
<organism evidence="5 6">
    <name type="scientific">Blastococcus haudaquaticus</name>
    <dbReference type="NCBI Taxonomy" id="1938745"/>
    <lineage>
        <taxon>Bacteria</taxon>
        <taxon>Bacillati</taxon>
        <taxon>Actinomycetota</taxon>
        <taxon>Actinomycetes</taxon>
        <taxon>Geodermatophilales</taxon>
        <taxon>Geodermatophilaceae</taxon>
        <taxon>Blastococcus</taxon>
    </lineage>
</organism>
<feature type="transmembrane region" description="Helical" evidence="1">
    <location>
        <begin position="33"/>
        <end position="50"/>
    </location>
</feature>
<accession>A0A286GC78</accession>
<evidence type="ECO:0000313" key="6">
    <source>
        <dbReference type="Proteomes" id="UP000219482"/>
    </source>
</evidence>
<dbReference type="SMART" id="SM00052">
    <property type="entry name" value="EAL"/>
    <property type="match status" value="1"/>
</dbReference>
<dbReference type="SMART" id="SM00267">
    <property type="entry name" value="GGDEF"/>
    <property type="match status" value="1"/>
</dbReference>
<evidence type="ECO:0000256" key="1">
    <source>
        <dbReference type="SAM" id="Phobius"/>
    </source>
</evidence>
<feature type="transmembrane region" description="Helical" evidence="1">
    <location>
        <begin position="93"/>
        <end position="111"/>
    </location>
</feature>
<feature type="transmembrane region" description="Helical" evidence="1">
    <location>
        <begin position="259"/>
        <end position="279"/>
    </location>
</feature>
<dbReference type="InterPro" id="IPR035965">
    <property type="entry name" value="PAS-like_dom_sf"/>
</dbReference>
<dbReference type="InterPro" id="IPR013656">
    <property type="entry name" value="PAS_4"/>
</dbReference>
<dbReference type="SMART" id="SM00091">
    <property type="entry name" value="PAS"/>
    <property type="match status" value="1"/>
</dbReference>
<dbReference type="AlphaFoldDB" id="A0A286GC78"/>
<dbReference type="NCBIfam" id="TIGR00229">
    <property type="entry name" value="sensory_box"/>
    <property type="match status" value="1"/>
</dbReference>
<keyword evidence="1" id="KW-0472">Membrane</keyword>
<dbReference type="RefSeq" id="WP_097182057.1">
    <property type="nucleotide sequence ID" value="NZ_OCNK01000001.1"/>
</dbReference>
<dbReference type="PROSITE" id="PS51257">
    <property type="entry name" value="PROKAR_LIPOPROTEIN"/>
    <property type="match status" value="1"/>
</dbReference>
<dbReference type="InterPro" id="IPR035919">
    <property type="entry name" value="EAL_sf"/>
</dbReference>
<proteinExistence type="predicted"/>
<dbReference type="PROSITE" id="PS50887">
    <property type="entry name" value="GGDEF"/>
    <property type="match status" value="1"/>
</dbReference>
<dbReference type="EMBL" id="OCNK01000001">
    <property type="protein sequence ID" value="SOD93111.1"/>
    <property type="molecule type" value="Genomic_DNA"/>
</dbReference>
<feature type="transmembrane region" description="Helical" evidence="1">
    <location>
        <begin position="187"/>
        <end position="205"/>
    </location>
</feature>
<name>A0A286GC78_9ACTN</name>
<dbReference type="CDD" id="cd00130">
    <property type="entry name" value="PAS"/>
    <property type="match status" value="1"/>
</dbReference>
<dbReference type="InterPro" id="IPR001633">
    <property type="entry name" value="EAL_dom"/>
</dbReference>
<sequence>MDSRRWWLLAAAVPVALGCLVAAVEPALRAVGEVAVVAAGLMASAVLWTSASRTARPRAWRLFAVAPLLPATGALVALVAAPVEPVQLAVYRWLPTVPGYVIAIIAILSLVDCRRLRVRPRVAVEVALFLFASLIMVSLLVVGPAGRWAELAMDERVVLGAAVVTTSATMAAALTALGLAEPSRRRMVVVLLAGTALLTAGRGLGTSAMLSGASVPLIAARFSVSTGLFLLALAVLLDTRQVGADSAGQGRWSFDLAQVLPHLALLSAVATVGGVALTGGRPTEGMIVGLFFCVVLTAVHRWLTAREEQQLAARLRRSEAYFRSVVRSAGDAVVVLDDALRISWASPALDRALGDAAGSLVGTELLTAVHPDDVPGLRAALPVDGGAPVPVPAGSGLLTLRLPDGAGEWHYLEAGVSDLRRDADVGAVVLHCRDMTERHAREQALQAIAYTDPMTGLPNNAGILRALQGEVSGSPGEPATLLLIELIGLNAARDNAGRETVSSAVAEVGRRLRATVRGEDTVARMGGGAFAVLAHGDDGDADRLAHRCLAVVEQPIATSAGILELTAAVGLAGMDPGAGVDVVLERADLAVRAAHEAGPGSARRYDAALGDAAARRTRLRHDLQGAAARGELFLVFQPTVSLEEQRVTGVEAQLRWRHGTLGEISPSEFAPVAERAGLIGELVRWSLEAAAVAAVGMPECGKPLQLGIKVPAGYLAGGSVVTDVEAALLRSGLAPERLVLEIDAPAVMSDGERLGQDVASLRLMGVHVALYGFGSGSSALANLTRLPIDIVKLDRSLITRIDRDPQSRALCESVIGIGRALGLHTVAEGVETAAQLAALTAFGCGFAQGFVIARPAPLTQFVESLADGDGVLLPGSAGTR</sequence>
<dbReference type="Pfam" id="PF08448">
    <property type="entry name" value="PAS_4"/>
    <property type="match status" value="1"/>
</dbReference>
<dbReference type="SUPFAM" id="SSF141868">
    <property type="entry name" value="EAL domain-like"/>
    <property type="match status" value="1"/>
</dbReference>
<dbReference type="PANTHER" id="PTHR44757">
    <property type="entry name" value="DIGUANYLATE CYCLASE DGCP"/>
    <property type="match status" value="1"/>
</dbReference>
<feature type="domain" description="PAS" evidence="2">
    <location>
        <begin position="318"/>
        <end position="381"/>
    </location>
</feature>
<dbReference type="InterPro" id="IPR029787">
    <property type="entry name" value="Nucleotide_cyclase"/>
</dbReference>
<dbReference type="CDD" id="cd01948">
    <property type="entry name" value="EAL"/>
    <property type="match status" value="1"/>
</dbReference>
<dbReference type="Gene3D" id="3.30.70.270">
    <property type="match status" value="1"/>
</dbReference>
<dbReference type="PANTHER" id="PTHR44757:SF2">
    <property type="entry name" value="BIOFILM ARCHITECTURE MAINTENANCE PROTEIN MBAA"/>
    <property type="match status" value="1"/>
</dbReference>
<dbReference type="Proteomes" id="UP000219482">
    <property type="component" value="Unassembled WGS sequence"/>
</dbReference>
<protein>
    <submittedName>
        <fullName evidence="5">PAS domain S-box-containing protein/diguanylate cyclase (GGDEF) domain-containing protein</fullName>
    </submittedName>
</protein>
<dbReference type="SUPFAM" id="SSF55073">
    <property type="entry name" value="Nucleotide cyclase"/>
    <property type="match status" value="1"/>
</dbReference>
<dbReference type="Gene3D" id="3.20.20.450">
    <property type="entry name" value="EAL domain"/>
    <property type="match status" value="1"/>
</dbReference>
<feature type="transmembrane region" description="Helical" evidence="1">
    <location>
        <begin position="157"/>
        <end position="180"/>
    </location>
</feature>
<feature type="transmembrane region" description="Helical" evidence="1">
    <location>
        <begin position="62"/>
        <end position="81"/>
    </location>
</feature>
<feature type="transmembrane region" description="Helical" evidence="1">
    <location>
        <begin position="123"/>
        <end position="145"/>
    </location>
</feature>
<keyword evidence="6" id="KW-1185">Reference proteome</keyword>
<dbReference type="PROSITE" id="PS50883">
    <property type="entry name" value="EAL"/>
    <property type="match status" value="1"/>
</dbReference>
<feature type="transmembrane region" description="Helical" evidence="1">
    <location>
        <begin position="217"/>
        <end position="238"/>
    </location>
</feature>
<reference evidence="6" key="1">
    <citation type="submission" date="2017-09" db="EMBL/GenBank/DDBJ databases">
        <authorList>
            <person name="Varghese N."/>
            <person name="Submissions S."/>
        </authorList>
    </citation>
    <scope>NUCLEOTIDE SEQUENCE [LARGE SCALE GENOMIC DNA]</scope>
    <source>
        <strain evidence="6">DSM 44270</strain>
    </source>
</reference>
<dbReference type="Pfam" id="PF00563">
    <property type="entry name" value="EAL"/>
    <property type="match status" value="1"/>
</dbReference>
<dbReference type="OrthoDB" id="5179666at2"/>
<evidence type="ECO:0000259" key="2">
    <source>
        <dbReference type="PROSITE" id="PS50112"/>
    </source>
</evidence>
<gene>
    <name evidence="5" type="ORF">SAMN06272739_0173</name>
</gene>
<dbReference type="Pfam" id="PF00990">
    <property type="entry name" value="GGDEF"/>
    <property type="match status" value="1"/>
</dbReference>